<feature type="compositionally biased region" description="Low complexity" evidence="3">
    <location>
        <begin position="1"/>
        <end position="12"/>
    </location>
</feature>
<dbReference type="EMBL" id="JAADZU010000056">
    <property type="protein sequence ID" value="NDK91087.1"/>
    <property type="molecule type" value="Genomic_DNA"/>
</dbReference>
<dbReference type="InterPro" id="IPR001647">
    <property type="entry name" value="HTH_TetR"/>
</dbReference>
<dbReference type="InterPro" id="IPR050109">
    <property type="entry name" value="HTH-type_TetR-like_transc_reg"/>
</dbReference>
<keyword evidence="6" id="KW-1185">Reference proteome</keyword>
<dbReference type="Proteomes" id="UP000466307">
    <property type="component" value="Unassembled WGS sequence"/>
</dbReference>
<feature type="region of interest" description="Disordered" evidence="3">
    <location>
        <begin position="1"/>
        <end position="29"/>
    </location>
</feature>
<accession>A0A7K3LU30</accession>
<name>A0A7K3LU30_9ACTN</name>
<gene>
    <name evidence="5" type="ORF">GYA93_16075</name>
</gene>
<evidence type="ECO:0000313" key="5">
    <source>
        <dbReference type="EMBL" id="NDK91087.1"/>
    </source>
</evidence>
<dbReference type="InterPro" id="IPR036271">
    <property type="entry name" value="Tet_transcr_reg_TetR-rel_C_sf"/>
</dbReference>
<feature type="DNA-binding region" description="H-T-H motif" evidence="2">
    <location>
        <begin position="50"/>
        <end position="69"/>
    </location>
</feature>
<feature type="compositionally biased region" description="Pro residues" evidence="3">
    <location>
        <begin position="13"/>
        <end position="24"/>
    </location>
</feature>
<dbReference type="Gene3D" id="1.10.357.10">
    <property type="entry name" value="Tetracycline Repressor, domain 2"/>
    <property type="match status" value="1"/>
</dbReference>
<dbReference type="SUPFAM" id="SSF48498">
    <property type="entry name" value="Tetracyclin repressor-like, C-terminal domain"/>
    <property type="match status" value="1"/>
</dbReference>
<dbReference type="PANTHER" id="PTHR30055">
    <property type="entry name" value="HTH-TYPE TRANSCRIPTIONAL REGULATOR RUTR"/>
    <property type="match status" value="1"/>
</dbReference>
<dbReference type="InterPro" id="IPR009057">
    <property type="entry name" value="Homeodomain-like_sf"/>
</dbReference>
<dbReference type="SUPFAM" id="SSF46689">
    <property type="entry name" value="Homeodomain-like"/>
    <property type="match status" value="1"/>
</dbReference>
<evidence type="ECO:0000313" key="6">
    <source>
        <dbReference type="Proteomes" id="UP000466307"/>
    </source>
</evidence>
<sequence>MTDAAARAAIEAPRPPVTPDPPTPKGRDTRDRLLAAATTLFAERGYAGVRITDITKEAGLSGGAFYRYFTDRREIMLVLLQDLTDEAFEFIRVPWDDTDPMDAVMRSTELYFTFYESHRALFGLLAELGQTDPEVSALWARARQAFYSRFAHVLRRGVESDRLRAGVNVEVAAEMICGMTEFYAFQRYALRDGVVTAVTPREAARTLAEIWASGILRQP</sequence>
<evidence type="ECO:0000256" key="3">
    <source>
        <dbReference type="SAM" id="MobiDB-lite"/>
    </source>
</evidence>
<dbReference type="PROSITE" id="PS50977">
    <property type="entry name" value="HTH_TETR_2"/>
    <property type="match status" value="1"/>
</dbReference>
<reference evidence="5 6" key="1">
    <citation type="submission" date="2020-01" db="EMBL/GenBank/DDBJ databases">
        <title>Investigation of new actinobacteria for the biodesulphurisation of diesel fuel.</title>
        <authorList>
            <person name="Athi Narayanan S.M."/>
        </authorList>
    </citation>
    <scope>NUCLEOTIDE SEQUENCE [LARGE SCALE GENOMIC DNA]</scope>
    <source>
        <strain evidence="5 6">213E</strain>
    </source>
</reference>
<dbReference type="Gene3D" id="1.10.10.60">
    <property type="entry name" value="Homeodomain-like"/>
    <property type="match status" value="1"/>
</dbReference>
<proteinExistence type="predicted"/>
<feature type="domain" description="HTH tetR-type" evidence="4">
    <location>
        <begin position="27"/>
        <end position="87"/>
    </location>
</feature>
<dbReference type="RefSeq" id="WP_059035507.1">
    <property type="nucleotide sequence ID" value="NZ_JAADZU010000056.1"/>
</dbReference>
<dbReference type="PANTHER" id="PTHR30055:SF226">
    <property type="entry name" value="HTH-TYPE TRANSCRIPTIONAL REGULATOR PKSA"/>
    <property type="match status" value="1"/>
</dbReference>
<evidence type="ECO:0000256" key="2">
    <source>
        <dbReference type="PROSITE-ProRule" id="PRU00335"/>
    </source>
</evidence>
<evidence type="ECO:0000259" key="4">
    <source>
        <dbReference type="PROSITE" id="PS50977"/>
    </source>
</evidence>
<dbReference type="GO" id="GO:0003700">
    <property type="term" value="F:DNA-binding transcription factor activity"/>
    <property type="evidence" value="ECO:0007669"/>
    <property type="project" value="TreeGrafter"/>
</dbReference>
<dbReference type="PRINTS" id="PR00455">
    <property type="entry name" value="HTHTETR"/>
</dbReference>
<dbReference type="GO" id="GO:0000976">
    <property type="term" value="F:transcription cis-regulatory region binding"/>
    <property type="evidence" value="ECO:0007669"/>
    <property type="project" value="TreeGrafter"/>
</dbReference>
<keyword evidence="1 2" id="KW-0238">DNA-binding</keyword>
<dbReference type="Pfam" id="PF00440">
    <property type="entry name" value="TetR_N"/>
    <property type="match status" value="1"/>
</dbReference>
<protein>
    <submittedName>
        <fullName evidence="5">TetR/AcrR family transcriptional regulator</fullName>
    </submittedName>
</protein>
<comment type="caution">
    <text evidence="5">The sequence shown here is derived from an EMBL/GenBank/DDBJ whole genome shotgun (WGS) entry which is preliminary data.</text>
</comment>
<evidence type="ECO:0000256" key="1">
    <source>
        <dbReference type="ARBA" id="ARBA00023125"/>
    </source>
</evidence>
<dbReference type="AlphaFoldDB" id="A0A7K3LU30"/>
<organism evidence="5 6">
    <name type="scientific">Gordonia desulfuricans</name>
    <dbReference type="NCBI Taxonomy" id="89051"/>
    <lineage>
        <taxon>Bacteria</taxon>
        <taxon>Bacillati</taxon>
        <taxon>Actinomycetota</taxon>
        <taxon>Actinomycetes</taxon>
        <taxon>Mycobacteriales</taxon>
        <taxon>Gordoniaceae</taxon>
        <taxon>Gordonia</taxon>
    </lineage>
</organism>